<dbReference type="PANTHER" id="PTHR33048:SF167">
    <property type="entry name" value="INTEGRAL MEMBRANE PROTEIN"/>
    <property type="match status" value="1"/>
</dbReference>
<comment type="similarity">
    <text evidence="5">Belongs to the SAT4 family.</text>
</comment>
<evidence type="ECO:0000259" key="9">
    <source>
        <dbReference type="Pfam" id="PF20684"/>
    </source>
</evidence>
<proteinExistence type="inferred from homology"/>
<evidence type="ECO:0000256" key="5">
    <source>
        <dbReference type="ARBA" id="ARBA00038359"/>
    </source>
</evidence>
<dbReference type="InterPro" id="IPR045518">
    <property type="entry name" value="2EXR"/>
</dbReference>
<dbReference type="InterPro" id="IPR052337">
    <property type="entry name" value="SAT4-like"/>
</dbReference>
<evidence type="ECO:0000256" key="6">
    <source>
        <dbReference type="SAM" id="MobiDB-lite"/>
    </source>
</evidence>
<gene>
    <name evidence="10" type="ORF">SUNI508_12816</name>
</gene>
<reference evidence="10 11" key="1">
    <citation type="journal article" date="2024" name="J. Plant Pathol.">
        <title>Sequence and assembly of the genome of Seiridium unicorne, isolate CBS 538.82, causal agent of cypress canker disease.</title>
        <authorList>
            <person name="Scali E."/>
            <person name="Rocca G.D."/>
            <person name="Danti R."/>
            <person name="Garbelotto M."/>
            <person name="Barberini S."/>
            <person name="Baroncelli R."/>
            <person name="Emiliani G."/>
        </authorList>
    </citation>
    <scope>NUCLEOTIDE SEQUENCE [LARGE SCALE GENOMIC DNA]</scope>
    <source>
        <strain evidence="10 11">BM-138-508</strain>
    </source>
</reference>
<feature type="compositionally biased region" description="Basic and acidic residues" evidence="6">
    <location>
        <begin position="497"/>
        <end position="511"/>
    </location>
</feature>
<dbReference type="PANTHER" id="PTHR33048">
    <property type="entry name" value="PTH11-LIKE INTEGRAL MEMBRANE PROTEIN (AFU_ORTHOLOGUE AFUA_5G11245)"/>
    <property type="match status" value="1"/>
</dbReference>
<comment type="caution">
    <text evidence="10">The sequence shown here is derived from an EMBL/GenBank/DDBJ whole genome shotgun (WGS) entry which is preliminary data.</text>
</comment>
<comment type="subcellular location">
    <subcellularLocation>
        <location evidence="1">Membrane</location>
        <topology evidence="1">Multi-pass membrane protein</topology>
    </subcellularLocation>
</comment>
<keyword evidence="3 7" id="KW-1133">Transmembrane helix</keyword>
<dbReference type="EMBL" id="JARVKF010000010">
    <property type="protein sequence ID" value="KAK9425923.1"/>
    <property type="molecule type" value="Genomic_DNA"/>
</dbReference>
<evidence type="ECO:0000256" key="7">
    <source>
        <dbReference type="SAM" id="Phobius"/>
    </source>
</evidence>
<feature type="region of interest" description="Disordered" evidence="6">
    <location>
        <begin position="971"/>
        <end position="997"/>
    </location>
</feature>
<evidence type="ECO:0000313" key="11">
    <source>
        <dbReference type="Proteomes" id="UP001408356"/>
    </source>
</evidence>
<feature type="transmembrane region" description="Helical" evidence="7">
    <location>
        <begin position="762"/>
        <end position="782"/>
    </location>
</feature>
<evidence type="ECO:0000259" key="8">
    <source>
        <dbReference type="Pfam" id="PF20150"/>
    </source>
</evidence>
<sequence>MAEVDSDPGHSGSDGESEMDVAEEIDDAQDLEESSADEINEFLDIEAVESGPDDNDVEHSFPQFRRLPIELRYHIWYFFDPYMRAPARVFNFQLAKTRYDKPLSVWPGATLTQQITPAKTMLSVHRESRALASKFYPDTAALGGETIPVHKARDIFRFEGPWQEELGSHQDGSIASILKGVRQVALDRGDADQYDDEDITHLISNSTFAGLPDLETIYLCHSASECRTEDIQWSVLDSTHKFYLRTEQEQSGVGEDLQYMYCWPSITNEVEESENIRPFKNDPEREYSGPGPQGFQTANGKNVFDMIEFAFDSGLIDFYDIREAVFAGNIANHEFSDGETASDSEENEYGSEGIDDATIDDDSGGSDSEDDLAVQRSSPQEPESDFRGFSPLEAEAEGFADLLEPVGTGFSSVEPESPKDAGENESDSDNVVTRKVTRRKRHIMTDSDDEGSISPDVPNTRHRQKRIVLSDSEDEEPATVATAPRPRKSATLEESSSDSRSDTGDDERSSDDSDGSDDELEEPKKMSLAERLGAFRAAVPAGEVESTSDAEYDEFNDEGEDDYGQGGYGAFEDDEEGDDPSENDNLIMDMAEEGLESDDEGWLTFALREYLGEFCFSLCILDPSALQLGLMSNTKLPGWDDPDENRGNEILGAVATTTLLAFITVCGRAYVRLRMVHMFGADDWVMISAMTLSLAGLGIVIPEVMNGAGRHTAYLDPEMNRLGLKLNFFTQPIYVWAIPLVKVSVGLFLLKISPNLLYRRILQCIILFLMVYTVASFLTLILHCQDLSALWDNRVQTYCWPNETIVALGYSYSTINIVTDLFFALIPIPMLWDIQIDRRTKASLICILGLGIFATAAGIIKFAYLSNYGKNGDFLWDSANLTIWFAYAFKGTSRRYNSENQTNSYKLRTFGSGSGPGPRYGRSFVTTQIGARTASFIQGMGDESQENILIGANLAPDAITKTTVVVIDRSDLGDQPESSGWHRKNDANDQGIVDDWV</sequence>
<keyword evidence="11" id="KW-1185">Reference proteome</keyword>
<feature type="domain" description="Rhodopsin" evidence="9">
    <location>
        <begin position="668"/>
        <end position="884"/>
    </location>
</feature>
<evidence type="ECO:0000256" key="1">
    <source>
        <dbReference type="ARBA" id="ARBA00004141"/>
    </source>
</evidence>
<feature type="domain" description="2EXR" evidence="8">
    <location>
        <begin position="61"/>
        <end position="155"/>
    </location>
</feature>
<keyword evidence="2 7" id="KW-0812">Transmembrane</keyword>
<dbReference type="Pfam" id="PF20684">
    <property type="entry name" value="Fung_rhodopsin"/>
    <property type="match status" value="1"/>
</dbReference>
<feature type="compositionally biased region" description="Acidic residues" evidence="6">
    <location>
        <begin position="340"/>
        <end position="372"/>
    </location>
</feature>
<feature type="transmembrane region" description="Helical" evidence="7">
    <location>
        <begin position="650"/>
        <end position="671"/>
    </location>
</feature>
<feature type="transmembrane region" description="Helical" evidence="7">
    <location>
        <begin position="683"/>
        <end position="701"/>
    </location>
</feature>
<organism evidence="10 11">
    <name type="scientific">Seiridium unicorne</name>
    <dbReference type="NCBI Taxonomy" id="138068"/>
    <lineage>
        <taxon>Eukaryota</taxon>
        <taxon>Fungi</taxon>
        <taxon>Dikarya</taxon>
        <taxon>Ascomycota</taxon>
        <taxon>Pezizomycotina</taxon>
        <taxon>Sordariomycetes</taxon>
        <taxon>Xylariomycetidae</taxon>
        <taxon>Amphisphaeriales</taxon>
        <taxon>Sporocadaceae</taxon>
        <taxon>Seiridium</taxon>
    </lineage>
</organism>
<dbReference type="InterPro" id="IPR049326">
    <property type="entry name" value="Rhodopsin_dom_fungi"/>
</dbReference>
<feature type="compositionally biased region" description="Acidic residues" evidence="6">
    <location>
        <begin position="571"/>
        <end position="582"/>
    </location>
</feature>
<feature type="compositionally biased region" description="Acidic residues" evidence="6">
    <location>
        <begin position="512"/>
        <end position="521"/>
    </location>
</feature>
<feature type="region of interest" description="Disordered" evidence="6">
    <location>
        <begin position="335"/>
        <end position="388"/>
    </location>
</feature>
<feature type="region of interest" description="Disordered" evidence="6">
    <location>
        <begin position="537"/>
        <end position="582"/>
    </location>
</feature>
<dbReference type="Pfam" id="PF20150">
    <property type="entry name" value="2EXR"/>
    <property type="match status" value="1"/>
</dbReference>
<feature type="transmembrane region" description="Helical" evidence="7">
    <location>
        <begin position="810"/>
        <end position="832"/>
    </location>
</feature>
<accession>A0ABR2VH32</accession>
<evidence type="ECO:0000256" key="2">
    <source>
        <dbReference type="ARBA" id="ARBA00022692"/>
    </source>
</evidence>
<dbReference type="Proteomes" id="UP001408356">
    <property type="component" value="Unassembled WGS sequence"/>
</dbReference>
<keyword evidence="4 7" id="KW-0472">Membrane</keyword>
<evidence type="ECO:0000256" key="3">
    <source>
        <dbReference type="ARBA" id="ARBA00022989"/>
    </source>
</evidence>
<feature type="region of interest" description="Disordered" evidence="6">
    <location>
        <begin position="1"/>
        <end position="34"/>
    </location>
</feature>
<feature type="transmembrane region" description="Helical" evidence="7">
    <location>
        <begin position="844"/>
        <end position="864"/>
    </location>
</feature>
<protein>
    <submittedName>
        <fullName evidence="10">Uncharacterized protein</fullName>
    </submittedName>
</protein>
<feature type="compositionally biased region" description="Acidic residues" evidence="6">
    <location>
        <begin position="15"/>
        <end position="34"/>
    </location>
</feature>
<evidence type="ECO:0000256" key="4">
    <source>
        <dbReference type="ARBA" id="ARBA00023136"/>
    </source>
</evidence>
<evidence type="ECO:0000313" key="10">
    <source>
        <dbReference type="EMBL" id="KAK9425923.1"/>
    </source>
</evidence>
<feature type="compositionally biased region" description="Acidic residues" evidence="6">
    <location>
        <begin position="546"/>
        <end position="563"/>
    </location>
</feature>
<feature type="transmembrane region" description="Helical" evidence="7">
    <location>
        <begin position="733"/>
        <end position="750"/>
    </location>
</feature>
<name>A0ABR2VH32_9PEZI</name>
<feature type="region of interest" description="Disordered" evidence="6">
    <location>
        <begin position="406"/>
        <end position="523"/>
    </location>
</feature>